<reference evidence="3 4" key="1">
    <citation type="journal article" date="2015" name="Sci. Rep.">
        <title>Chromosome-level genome map provides insights into diverse defense mechanisms in the medicinal fungus Ganoderma sinense.</title>
        <authorList>
            <person name="Zhu Y."/>
            <person name="Xu J."/>
            <person name="Sun C."/>
            <person name="Zhou S."/>
            <person name="Xu H."/>
            <person name="Nelson D.R."/>
            <person name="Qian J."/>
            <person name="Song J."/>
            <person name="Luo H."/>
            <person name="Xiang L."/>
            <person name="Li Y."/>
            <person name="Xu Z."/>
            <person name="Ji A."/>
            <person name="Wang L."/>
            <person name="Lu S."/>
            <person name="Hayward A."/>
            <person name="Sun W."/>
            <person name="Li X."/>
            <person name="Schwartz D.C."/>
            <person name="Wang Y."/>
            <person name="Chen S."/>
        </authorList>
    </citation>
    <scope>NUCLEOTIDE SEQUENCE [LARGE SCALE GENOMIC DNA]</scope>
    <source>
        <strain evidence="3 4">ZZ0214-1</strain>
    </source>
</reference>
<dbReference type="InterPro" id="IPR022155">
    <property type="entry name" value="DUF3684"/>
</dbReference>
<dbReference type="InterPro" id="IPR036890">
    <property type="entry name" value="HATPase_C_sf"/>
</dbReference>
<evidence type="ECO:0000259" key="2">
    <source>
        <dbReference type="Pfam" id="PF25794"/>
    </source>
</evidence>
<dbReference type="PANTHER" id="PTHR47839:SF1">
    <property type="entry name" value="DOMAIN PROTEIN, PUTATIVE (AFU_ORTHOLOGUE AFUA_6G04830)-RELATED"/>
    <property type="match status" value="1"/>
</dbReference>
<dbReference type="OrthoDB" id="10031156at2759"/>
<evidence type="ECO:0000313" key="4">
    <source>
        <dbReference type="Proteomes" id="UP000230002"/>
    </source>
</evidence>
<feature type="compositionally biased region" description="Low complexity" evidence="1">
    <location>
        <begin position="308"/>
        <end position="320"/>
    </location>
</feature>
<dbReference type="Pfam" id="PF25794">
    <property type="entry name" value="SACS"/>
    <property type="match status" value="1"/>
</dbReference>
<protein>
    <recommendedName>
        <fullName evidence="2">Sacsin/Nov domain-containing protein</fullName>
    </recommendedName>
</protein>
<evidence type="ECO:0000313" key="3">
    <source>
        <dbReference type="EMBL" id="PIL23745.1"/>
    </source>
</evidence>
<dbReference type="Gene3D" id="3.30.565.10">
    <property type="entry name" value="Histidine kinase-like ATPase, C-terminal domain"/>
    <property type="match status" value="1"/>
</dbReference>
<accession>A0A2G8RQF3</accession>
<feature type="domain" description="Sacsin/Nov" evidence="2">
    <location>
        <begin position="24"/>
        <end position="153"/>
    </location>
</feature>
<comment type="caution">
    <text evidence="3">The sequence shown here is derived from an EMBL/GenBank/DDBJ whole genome shotgun (WGS) entry which is preliminary data.</text>
</comment>
<dbReference type="EMBL" id="AYKW01000067">
    <property type="protein sequence ID" value="PIL23745.1"/>
    <property type="molecule type" value="Genomic_DNA"/>
</dbReference>
<feature type="compositionally biased region" description="Polar residues" evidence="1">
    <location>
        <begin position="1454"/>
        <end position="1467"/>
    </location>
</feature>
<gene>
    <name evidence="3" type="ORF">GSI_13495</name>
</gene>
<dbReference type="SUPFAM" id="SSF55874">
    <property type="entry name" value="ATPase domain of HSP90 chaperone/DNA topoisomerase II/histidine kinase"/>
    <property type="match status" value="1"/>
</dbReference>
<feature type="region of interest" description="Disordered" evidence="1">
    <location>
        <begin position="308"/>
        <end position="330"/>
    </location>
</feature>
<dbReference type="InterPro" id="IPR058210">
    <property type="entry name" value="SACS/Nov_dom"/>
</dbReference>
<dbReference type="PANTHER" id="PTHR47839">
    <property type="entry name" value="DOMAIN PROTEIN, PUTATIVE (AFU_ORTHOLOGUE AFUA_6G04830)-RELATED"/>
    <property type="match status" value="1"/>
</dbReference>
<name>A0A2G8RQF3_9APHY</name>
<keyword evidence="4" id="KW-1185">Reference proteome</keyword>
<dbReference type="Pfam" id="PF12449">
    <property type="entry name" value="DUF3684"/>
    <property type="match status" value="1"/>
</dbReference>
<dbReference type="STRING" id="1077348.A0A2G8RQF3"/>
<proteinExistence type="predicted"/>
<dbReference type="Proteomes" id="UP000230002">
    <property type="component" value="Unassembled WGS sequence"/>
</dbReference>
<organism evidence="3 4">
    <name type="scientific">Ganoderma sinense ZZ0214-1</name>
    <dbReference type="NCBI Taxonomy" id="1077348"/>
    <lineage>
        <taxon>Eukaryota</taxon>
        <taxon>Fungi</taxon>
        <taxon>Dikarya</taxon>
        <taxon>Basidiomycota</taxon>
        <taxon>Agaricomycotina</taxon>
        <taxon>Agaricomycetes</taxon>
        <taxon>Polyporales</taxon>
        <taxon>Polyporaceae</taxon>
        <taxon>Ganoderma</taxon>
    </lineage>
</organism>
<sequence length="1758" mass="196555">MASARDALWNSGYDESVEVNQRALIDKVLARYSGEFTVFRELLQNSDDASATAVEIHFETKEYVERKNANVNGSGDTSAVPEAKERLPDLKTTVVHQWTFKNNGIVFRDEDWSRLKKIAEGNPDEEKIGAFGVGFYSLFSVTEEPWVFSGDQWMNFYWKDKKDQLFARRGARKDVTNDPWTTFQMELREPATIPQPFDFTRFLASSITFMRHLLDVSVFLDDKRLSRFTKSPGSPQTLSLPKGLRASSPLSTMTVNGLQVTPLLIKAEVMQWVYMAGSEKPQPKKEPPKPAVGGGGGGFFSSLFSSFTSSNQPHRTATPAAPAPPPVPKVDPKTVVESSVVLSIFTADVGVKLDQKMISELNRSTKKNPPTRMKYELIYTGKDAYDASKREDEKQGRSTGSVFQGLRADLDGTGQAKVFIGHATGQTTGLGGHMSARFIPTVERESIDLVDRNVAVWNKELLYVGGFLSRAAYEIEMAHIRQLWNEALQTARAISPDQSVDPEVQAQLRGRAIHALKFFTFHSSTPSAVVSSSLEEAFFACSATKLMFLASKTPFPIMSTTGVWDAGDVRYPDPVFTGFVKNLPVVPDEILVQASSMIDTLRTRGLIKDITFVDVLEELRNRPLAETEMIACFKWWIDMYQEGTTENIDYVRTQLLNAALLSIPGSDNKAGQVIPLSVIQSFLNSRSTGALIPTDGPLPPHLLPVAISRHFDPTSLITAFAWRELSIIEWLRHIANPSAPHDTEHDLHLSPQWAERVLQVLARASQSLPAGRQDEVANILREHACIPTSAGLKKPEEAYFQNAHVFHDLPIVTLPSGAVVKGPLEKLLQAIGVRKHVDLQIVFNRMIKTGDWTIADLIKYLVAVQTTLTPVEFERLTMTSAFPGERREDEKLPENGKPPRHKASDLYEPLDVFRELKLPVIDWGTHPKWRSSSEEAKFLFKLGLRRYPPLPELIGLAASNDEAVRTAALKYFFDNYTTRYSDYDPDSFSNVAFIPAVKGNTKTLARPHEVFSAPEWAALGFMAIDSSLRGQALMHLKIPEHPPGPRLVNLLKAMPPSTEDIARLWFTTLASRVVAFSANELHVLSQLAFVPVKATNGAMCHRPPTQCYFKGDSQAQFHSKLFTFVDFGTTANTFLSACGVKHEPSVEEIAKILLDNPRQFYDLAEGREHYLTELRNIAVNGRLVSSGTMARMKRTAILLGIRRVRKSQPATTKKQNETAGELDEEDWDYQYDLLTPDKVVIADEQNAYQLFGDTIFSAPQEDLLENFYTELGCRRLNTLVREQHNSSTEVIGSRKAAETRALILERLPLFLHEHTHTKTSVSYSWLNNDKHFIVKTFGKLTVTKTLVFDGKVVSKSHDASAVARRQGRGPIELWLAGNDQVDMYEVSTSMCRFLFESPKANDALLFMTILSTDLRALRRRGYNVDRILRQQKADRLAAEEAARTKAGALVSHPGASSSSDTLVSQASKPDGKMGSAPPPKDSIVDHIPPILPEKSALKPRPVSQMLNMFRRKGDDSASTLGDAPPVPSKERTSGETQLPLLPPPRPDRPRTPNPHATPRSSIASNIDLAIRACKEERSQTLSNRQHMQMVKESLNEGYCDISGHPTDMIMTGEMGGIKIYVAKANSRYADCGQDVPDARTLMQQKGESLARFIYTVRPLREVYTLPTTSLHIFYDRAGELIAFNRNASLFLNLRYFEQWHDAEVQEGKMINAYTSWYFTLAHEIAHNLVAAHNSEHEFYFSSICETYLPAFMKLVSSQ</sequence>
<evidence type="ECO:0000256" key="1">
    <source>
        <dbReference type="SAM" id="MobiDB-lite"/>
    </source>
</evidence>
<feature type="region of interest" description="Disordered" evidence="1">
    <location>
        <begin position="1447"/>
        <end position="1565"/>
    </location>
</feature>